<dbReference type="RefSeq" id="WP_141960859.1">
    <property type="nucleotide sequence ID" value="NZ_VFOZ01000001.1"/>
</dbReference>
<feature type="transmembrane region" description="Helical" evidence="1">
    <location>
        <begin position="235"/>
        <end position="258"/>
    </location>
</feature>
<evidence type="ECO:0000256" key="1">
    <source>
        <dbReference type="SAM" id="Phobius"/>
    </source>
</evidence>
<keyword evidence="1" id="KW-0472">Membrane</keyword>
<evidence type="ECO:0000313" key="3">
    <source>
        <dbReference type="Proteomes" id="UP000316096"/>
    </source>
</evidence>
<feature type="transmembrane region" description="Helical" evidence="1">
    <location>
        <begin position="123"/>
        <end position="146"/>
    </location>
</feature>
<organism evidence="2 3">
    <name type="scientific">Actinoallomurus bryophytorum</name>
    <dbReference type="NCBI Taxonomy" id="1490222"/>
    <lineage>
        <taxon>Bacteria</taxon>
        <taxon>Bacillati</taxon>
        <taxon>Actinomycetota</taxon>
        <taxon>Actinomycetes</taxon>
        <taxon>Streptosporangiales</taxon>
        <taxon>Thermomonosporaceae</taxon>
        <taxon>Actinoallomurus</taxon>
    </lineage>
</organism>
<evidence type="ECO:0000313" key="2">
    <source>
        <dbReference type="EMBL" id="TQM00967.1"/>
    </source>
</evidence>
<keyword evidence="1" id="KW-0812">Transmembrane</keyword>
<accession>A0A543CV45</accession>
<name>A0A543CV45_9ACTN</name>
<dbReference type="OrthoDB" id="3822725at2"/>
<gene>
    <name evidence="2" type="ORF">FB559_6709</name>
</gene>
<dbReference type="EMBL" id="VFOZ01000001">
    <property type="protein sequence ID" value="TQM00967.1"/>
    <property type="molecule type" value="Genomic_DNA"/>
</dbReference>
<protein>
    <recommendedName>
        <fullName evidence="4">ABC-2 family transporter</fullName>
    </recommendedName>
</protein>
<sequence>MTANLTDHADRPAIATGRPGVPFARLFKAELRKLTDTRSGRWLLVAIIATTPLVVAVMLVTAAPKDLTYDRFVDFTQTPQKILLPVLGILTITSEWSQRTGLVTFTLEPGRGRVLLAKAGATLLLGLMVIAITFGTAAAGNLLGIALRHGDGSWSFGASGFLDTALVLLTGLAEGLAYGMLLLISAAAIVAFYVLPNLSSAVFSSVPALKDAGQWVDLNLAQGPLYDRGLTGQQWAQVLTATLIWVVLPAALGVFRVLRTEVKSS</sequence>
<dbReference type="Proteomes" id="UP000316096">
    <property type="component" value="Unassembled WGS sequence"/>
</dbReference>
<feature type="transmembrane region" description="Helical" evidence="1">
    <location>
        <begin position="176"/>
        <end position="195"/>
    </location>
</feature>
<reference evidence="2 3" key="1">
    <citation type="submission" date="2019-06" db="EMBL/GenBank/DDBJ databases">
        <title>Sequencing the genomes of 1000 actinobacteria strains.</title>
        <authorList>
            <person name="Klenk H.-P."/>
        </authorList>
    </citation>
    <scope>NUCLEOTIDE SEQUENCE [LARGE SCALE GENOMIC DNA]</scope>
    <source>
        <strain evidence="2 3">DSM 102200</strain>
    </source>
</reference>
<keyword evidence="3" id="KW-1185">Reference proteome</keyword>
<keyword evidence="1" id="KW-1133">Transmembrane helix</keyword>
<evidence type="ECO:0008006" key="4">
    <source>
        <dbReference type="Google" id="ProtNLM"/>
    </source>
</evidence>
<comment type="caution">
    <text evidence="2">The sequence shown here is derived from an EMBL/GenBank/DDBJ whole genome shotgun (WGS) entry which is preliminary data.</text>
</comment>
<feature type="transmembrane region" description="Helical" evidence="1">
    <location>
        <begin position="42"/>
        <end position="62"/>
    </location>
</feature>
<dbReference type="AlphaFoldDB" id="A0A543CV45"/>
<proteinExistence type="predicted"/>